<keyword evidence="2" id="KW-1185">Reference proteome</keyword>
<sequence length="324" mass="37481">MSREEARLLELDFHTKKEIDLNNISPDPITIPLKYNDISNIDYTGSTTKYTAGSTNNHPLKALSERFCDNVIFYYLVPIDPNNGNKVEYLSKYLAEYTSKIKSLLAEHNINVNKRYIKPTYRNKEGEYYKQYIRVALPTISIDNIFALITNEETIKSFNNESIYINGIDFTQDFAGVIHKEEVIQYLIDNNDYVMEGSNASGDYVIMDNDKFVGKNCLTFIHNTEHGAVRYKFYNKFVQSIESPSVRGKIGSHIADWLYNPDEQLRNSINDSLETGLLRLEITFYINHNAISEEYRHSHLNYLTELLPPELIYYILLTSNGNLS</sequence>
<dbReference type="EMBL" id="JAPFFF010000051">
    <property type="protein sequence ID" value="KAK8839460.1"/>
    <property type="molecule type" value="Genomic_DNA"/>
</dbReference>
<evidence type="ECO:0000313" key="1">
    <source>
        <dbReference type="EMBL" id="KAK8839460.1"/>
    </source>
</evidence>
<comment type="caution">
    <text evidence="1">The sequence shown here is derived from an EMBL/GenBank/DDBJ whole genome shotgun (WGS) entry which is preliminary data.</text>
</comment>
<reference evidence="1 2" key="1">
    <citation type="submission" date="2024-04" db="EMBL/GenBank/DDBJ databases">
        <title>Tritrichomonas musculus Genome.</title>
        <authorList>
            <person name="Alves-Ferreira E."/>
            <person name="Grigg M."/>
            <person name="Lorenzi H."/>
            <person name="Galac M."/>
        </authorList>
    </citation>
    <scope>NUCLEOTIDE SEQUENCE [LARGE SCALE GENOMIC DNA]</scope>
    <source>
        <strain evidence="1 2">EAF2021</strain>
    </source>
</reference>
<dbReference type="Proteomes" id="UP001470230">
    <property type="component" value="Unassembled WGS sequence"/>
</dbReference>
<protein>
    <submittedName>
        <fullName evidence="1">Uncharacterized protein</fullName>
    </submittedName>
</protein>
<gene>
    <name evidence="1" type="ORF">M9Y10_031815</name>
</gene>
<accession>A0ABR2GZX2</accession>
<name>A0ABR2GZX2_9EUKA</name>
<organism evidence="1 2">
    <name type="scientific">Tritrichomonas musculus</name>
    <dbReference type="NCBI Taxonomy" id="1915356"/>
    <lineage>
        <taxon>Eukaryota</taxon>
        <taxon>Metamonada</taxon>
        <taxon>Parabasalia</taxon>
        <taxon>Tritrichomonadida</taxon>
        <taxon>Tritrichomonadidae</taxon>
        <taxon>Tritrichomonas</taxon>
    </lineage>
</organism>
<proteinExistence type="predicted"/>
<evidence type="ECO:0000313" key="2">
    <source>
        <dbReference type="Proteomes" id="UP001470230"/>
    </source>
</evidence>